<dbReference type="Pfam" id="PF00581">
    <property type="entry name" value="Rhodanese"/>
    <property type="match status" value="1"/>
</dbReference>
<evidence type="ECO:0000313" key="3">
    <source>
        <dbReference type="Proteomes" id="UP000184128"/>
    </source>
</evidence>
<evidence type="ECO:0000313" key="2">
    <source>
        <dbReference type="EMBL" id="SHF18155.1"/>
    </source>
</evidence>
<evidence type="ECO:0000259" key="1">
    <source>
        <dbReference type="PROSITE" id="PS50206"/>
    </source>
</evidence>
<dbReference type="InterPro" id="IPR036873">
    <property type="entry name" value="Rhodanese-like_dom_sf"/>
</dbReference>
<proteinExistence type="predicted"/>
<dbReference type="GO" id="GO:0016740">
    <property type="term" value="F:transferase activity"/>
    <property type="evidence" value="ECO:0007669"/>
    <property type="project" value="UniProtKB-KW"/>
</dbReference>
<sequence>MGKSVNVDELIVKMKDENVRLLDVREADEFTILSIPEAFNLPLSGFPESMTRLDKHKEYYVIDASGDRSDRACEHLEGAGFHAVKVEGGMEAWEIENK</sequence>
<dbReference type="EMBL" id="FQUF01000040">
    <property type="protein sequence ID" value="SHF18155.1"/>
    <property type="molecule type" value="Genomic_DNA"/>
</dbReference>
<dbReference type="PANTHER" id="PTHR43031:SF17">
    <property type="entry name" value="SULFURTRANSFERASE YTWF-RELATED"/>
    <property type="match status" value="1"/>
</dbReference>
<dbReference type="AlphaFoldDB" id="A0A1M4ZJL2"/>
<name>A0A1M4ZJL2_9LACT</name>
<dbReference type="InterPro" id="IPR050229">
    <property type="entry name" value="GlpE_sulfurtransferase"/>
</dbReference>
<dbReference type="Gene3D" id="3.40.250.10">
    <property type="entry name" value="Rhodanese-like domain"/>
    <property type="match status" value="1"/>
</dbReference>
<dbReference type="STRING" id="1121025.SAMN02745249_01980"/>
<keyword evidence="3" id="KW-1185">Reference proteome</keyword>
<reference evidence="2 3" key="1">
    <citation type="submission" date="2016-11" db="EMBL/GenBank/DDBJ databases">
        <authorList>
            <person name="Jaros S."/>
            <person name="Januszkiewicz K."/>
            <person name="Wedrychowicz H."/>
        </authorList>
    </citation>
    <scope>NUCLEOTIDE SEQUENCE [LARGE SCALE GENOMIC DNA]</scope>
    <source>
        <strain evidence="2 3">DSM 15692</strain>
    </source>
</reference>
<gene>
    <name evidence="2" type="ORF">SAMN02745249_01980</name>
</gene>
<keyword evidence="2" id="KW-0808">Transferase</keyword>
<dbReference type="OrthoDB" id="9800872at2"/>
<dbReference type="SUPFAM" id="SSF52821">
    <property type="entry name" value="Rhodanese/Cell cycle control phosphatase"/>
    <property type="match status" value="1"/>
</dbReference>
<dbReference type="CDD" id="cd00158">
    <property type="entry name" value="RHOD"/>
    <property type="match status" value="1"/>
</dbReference>
<organism evidence="2 3">
    <name type="scientific">Atopostipes suicloacalis DSM 15692</name>
    <dbReference type="NCBI Taxonomy" id="1121025"/>
    <lineage>
        <taxon>Bacteria</taxon>
        <taxon>Bacillati</taxon>
        <taxon>Bacillota</taxon>
        <taxon>Bacilli</taxon>
        <taxon>Lactobacillales</taxon>
        <taxon>Carnobacteriaceae</taxon>
        <taxon>Atopostipes</taxon>
    </lineage>
</organism>
<feature type="domain" description="Rhodanese" evidence="1">
    <location>
        <begin position="15"/>
        <end position="98"/>
    </location>
</feature>
<dbReference type="SMART" id="SM00450">
    <property type="entry name" value="RHOD"/>
    <property type="match status" value="1"/>
</dbReference>
<dbReference type="PANTHER" id="PTHR43031">
    <property type="entry name" value="FAD-DEPENDENT OXIDOREDUCTASE"/>
    <property type="match status" value="1"/>
</dbReference>
<accession>A0A1M4ZJL2</accession>
<dbReference type="InterPro" id="IPR001763">
    <property type="entry name" value="Rhodanese-like_dom"/>
</dbReference>
<dbReference type="PROSITE" id="PS50206">
    <property type="entry name" value="RHODANESE_3"/>
    <property type="match status" value="1"/>
</dbReference>
<protein>
    <submittedName>
        <fullName evidence="2">Rhodanese-related sulfurtransferase</fullName>
    </submittedName>
</protein>
<dbReference type="RefSeq" id="WP_073298642.1">
    <property type="nucleotide sequence ID" value="NZ_FQUF01000040.1"/>
</dbReference>
<dbReference type="Proteomes" id="UP000184128">
    <property type="component" value="Unassembled WGS sequence"/>
</dbReference>